<proteinExistence type="predicted"/>
<dbReference type="Gene3D" id="1.20.1260.10">
    <property type="match status" value="1"/>
</dbReference>
<sequence length="231" mass="26743">MKSKNLIYGLIGLVSSSAVSGLLIVSNTQAQTPNSEHNSHHSSKQANPPKKGMMMQTDQHFIEMMIPHHQQAVEMADIASTRAQHPEIKNLAVAIKKDQTREIEQIQTWYKTWYGKEVPVMTMTDQEMMTGHGNMCQQMNPPDNMKMPMNGRMRCMNMDLETLKNAPDFDKEFIRQMIPHHRMAVKMSQMIVKKTAKPEIRNLAKSIIKTQMVEINQMQQWYQSWYKLKPV</sequence>
<dbReference type="EMBL" id="AP018316">
    <property type="protein sequence ID" value="BAZ87075.1"/>
    <property type="molecule type" value="Genomic_DNA"/>
</dbReference>
<evidence type="ECO:0000256" key="1">
    <source>
        <dbReference type="SAM" id="MobiDB-lite"/>
    </source>
</evidence>
<keyword evidence="5" id="KW-1185">Reference proteome</keyword>
<evidence type="ECO:0000259" key="3">
    <source>
        <dbReference type="Pfam" id="PF03713"/>
    </source>
</evidence>
<dbReference type="InterPro" id="IPR012347">
    <property type="entry name" value="Ferritin-like"/>
</dbReference>
<feature type="signal peptide" evidence="2">
    <location>
        <begin position="1"/>
        <end position="30"/>
    </location>
</feature>
<gene>
    <name evidence="4" type="ORF">NIES806_32930</name>
</gene>
<reference evidence="4 5" key="1">
    <citation type="submission" date="2017-06" db="EMBL/GenBank/DDBJ databases">
        <title>Genome sequencing of cyanobaciteial culture collection at National Institute for Environmental Studies (NIES).</title>
        <authorList>
            <person name="Hirose Y."/>
            <person name="Shimura Y."/>
            <person name="Fujisawa T."/>
            <person name="Nakamura Y."/>
            <person name="Kawachi M."/>
        </authorList>
    </citation>
    <scope>NUCLEOTIDE SEQUENCE [LARGE SCALE GENOMIC DNA]</scope>
    <source>
        <strain evidence="4 5">NIES-806</strain>
    </source>
</reference>
<organism evidence="4 5">
    <name type="scientific">Dolichospermum compactum NIES-806</name>
    <dbReference type="NCBI Taxonomy" id="1973481"/>
    <lineage>
        <taxon>Bacteria</taxon>
        <taxon>Bacillati</taxon>
        <taxon>Cyanobacteriota</taxon>
        <taxon>Cyanophyceae</taxon>
        <taxon>Nostocales</taxon>
        <taxon>Aphanizomenonaceae</taxon>
        <taxon>Dolichospermum</taxon>
        <taxon>Dolichospermum compactum</taxon>
    </lineage>
</organism>
<keyword evidence="2" id="KW-0732">Signal</keyword>
<name>A0A1Z4V744_9CYAN</name>
<dbReference type="PANTHER" id="PTHR36933:SF1">
    <property type="entry name" value="SLL0788 PROTEIN"/>
    <property type="match status" value="1"/>
</dbReference>
<dbReference type="KEGG" id="dcm:NIES806_32930"/>
<dbReference type="Pfam" id="PF03713">
    <property type="entry name" value="DUF305"/>
    <property type="match status" value="1"/>
</dbReference>
<dbReference type="RefSeq" id="WP_096668915.1">
    <property type="nucleotide sequence ID" value="NZ_AP018316.1"/>
</dbReference>
<protein>
    <recommendedName>
        <fullName evidence="3">DUF305 domain-containing protein</fullName>
    </recommendedName>
</protein>
<feature type="domain" description="DUF305" evidence="3">
    <location>
        <begin position="58"/>
        <end position="222"/>
    </location>
</feature>
<dbReference type="AlphaFoldDB" id="A0A1Z4V744"/>
<evidence type="ECO:0000256" key="2">
    <source>
        <dbReference type="SAM" id="SignalP"/>
    </source>
</evidence>
<feature type="region of interest" description="Disordered" evidence="1">
    <location>
        <begin position="30"/>
        <end position="53"/>
    </location>
</feature>
<evidence type="ECO:0000313" key="4">
    <source>
        <dbReference type="EMBL" id="BAZ87075.1"/>
    </source>
</evidence>
<evidence type="ECO:0000313" key="5">
    <source>
        <dbReference type="Proteomes" id="UP000218702"/>
    </source>
</evidence>
<dbReference type="PANTHER" id="PTHR36933">
    <property type="entry name" value="SLL0788 PROTEIN"/>
    <property type="match status" value="1"/>
</dbReference>
<dbReference type="InterPro" id="IPR005183">
    <property type="entry name" value="DUF305_CopM-like"/>
</dbReference>
<dbReference type="OrthoDB" id="517560at2"/>
<feature type="chain" id="PRO_5012080123" description="DUF305 domain-containing protein" evidence="2">
    <location>
        <begin position="31"/>
        <end position="231"/>
    </location>
</feature>
<accession>A0A1Z4V744</accession>
<dbReference type="Proteomes" id="UP000218702">
    <property type="component" value="Chromosome"/>
</dbReference>